<evidence type="ECO:0000256" key="4">
    <source>
        <dbReference type="ARBA" id="ARBA00022643"/>
    </source>
</evidence>
<dbReference type="SUPFAM" id="SSF55469">
    <property type="entry name" value="FMN-dependent nitroreductase-like"/>
    <property type="match status" value="1"/>
</dbReference>
<keyword evidence="5" id="KW-0560">Oxidoreductase</keyword>
<dbReference type="PANTHER" id="PTHR43673:SF2">
    <property type="entry name" value="NITROREDUCTASE"/>
    <property type="match status" value="1"/>
</dbReference>
<dbReference type="AlphaFoldDB" id="A0A842HXM1"/>
<evidence type="ECO:0000259" key="6">
    <source>
        <dbReference type="Pfam" id="PF00881"/>
    </source>
</evidence>
<evidence type="ECO:0000313" key="8">
    <source>
        <dbReference type="Proteomes" id="UP000564378"/>
    </source>
</evidence>
<gene>
    <name evidence="7" type="ORF">H6P80_06035</name>
</gene>
<dbReference type="PANTHER" id="PTHR43673">
    <property type="entry name" value="NAD(P)H NITROREDUCTASE YDGI-RELATED"/>
    <property type="match status" value="1"/>
</dbReference>
<keyword evidence="3" id="KW-0285">Flavoprotein</keyword>
<organism evidence="7 8">
    <name type="scientific">Parasphingopyxis marina</name>
    <dbReference type="NCBI Taxonomy" id="2761622"/>
    <lineage>
        <taxon>Bacteria</taxon>
        <taxon>Pseudomonadati</taxon>
        <taxon>Pseudomonadota</taxon>
        <taxon>Alphaproteobacteria</taxon>
        <taxon>Sphingomonadales</taxon>
        <taxon>Sphingomonadaceae</taxon>
        <taxon>Parasphingopyxis</taxon>
    </lineage>
</organism>
<name>A0A842HXM1_9SPHN</name>
<dbReference type="EMBL" id="JACJVJ010000001">
    <property type="protein sequence ID" value="MBC2777177.1"/>
    <property type="molecule type" value="Genomic_DNA"/>
</dbReference>
<reference evidence="7 8" key="1">
    <citation type="submission" date="2020-08" db="EMBL/GenBank/DDBJ databases">
        <title>Draft genome sequence of Parasphingopyxis sp. GrpM-11.</title>
        <authorList>
            <person name="Oh J."/>
            <person name="Roh D.-H."/>
        </authorList>
    </citation>
    <scope>NUCLEOTIDE SEQUENCE [LARGE SCALE GENOMIC DNA]</scope>
    <source>
        <strain evidence="7 8">GrpM-11</strain>
    </source>
</reference>
<keyword evidence="8" id="KW-1185">Reference proteome</keyword>
<dbReference type="Proteomes" id="UP000564378">
    <property type="component" value="Unassembled WGS sequence"/>
</dbReference>
<evidence type="ECO:0000256" key="2">
    <source>
        <dbReference type="ARBA" id="ARBA00007118"/>
    </source>
</evidence>
<evidence type="ECO:0000256" key="5">
    <source>
        <dbReference type="ARBA" id="ARBA00023002"/>
    </source>
</evidence>
<protein>
    <submittedName>
        <fullName evidence="7">Nitroreductase</fullName>
    </submittedName>
</protein>
<feature type="domain" description="Nitroreductase" evidence="6">
    <location>
        <begin position="7"/>
        <end position="197"/>
    </location>
</feature>
<comment type="caution">
    <text evidence="7">The sequence shown here is derived from an EMBL/GenBank/DDBJ whole genome shotgun (WGS) entry which is preliminary data.</text>
</comment>
<keyword evidence="4" id="KW-0288">FMN</keyword>
<comment type="similarity">
    <text evidence="2">Belongs to the nitroreductase family.</text>
</comment>
<dbReference type="Gene3D" id="3.40.109.10">
    <property type="entry name" value="NADH Oxidase"/>
    <property type="match status" value="1"/>
</dbReference>
<dbReference type="InterPro" id="IPR029479">
    <property type="entry name" value="Nitroreductase"/>
</dbReference>
<dbReference type="InterPro" id="IPR000415">
    <property type="entry name" value="Nitroreductase-like"/>
</dbReference>
<sequence>MSVADTIARRKSSRAFLPDPVDQALLEAVVRKALQSASNSNIQPWHVYLVTGDRLERLKAATAERSTVPPAFDDRPYPVYPEPLEEPYEGRRFHCGERQYAAMGIAREDQDSRLRYVYNNHQCFGAPAAMFLYIDQHAGPSQWADLGIYLQSVMLLLTEAGIDSCAQISWNVFNKTVRKLLEVEDNLTLYCGLSIGYADPDAPVNAVVADRAPEAETLTIYRD</sequence>
<dbReference type="CDD" id="cd02136">
    <property type="entry name" value="PnbA_NfnB-like"/>
    <property type="match status" value="1"/>
</dbReference>
<evidence type="ECO:0000256" key="3">
    <source>
        <dbReference type="ARBA" id="ARBA00022630"/>
    </source>
</evidence>
<evidence type="ECO:0000256" key="1">
    <source>
        <dbReference type="ARBA" id="ARBA00001917"/>
    </source>
</evidence>
<accession>A0A842HXM1</accession>
<comment type="cofactor">
    <cofactor evidence="1">
        <name>FMN</name>
        <dbReference type="ChEBI" id="CHEBI:58210"/>
    </cofactor>
</comment>
<proteinExistence type="inferred from homology"/>
<evidence type="ECO:0000313" key="7">
    <source>
        <dbReference type="EMBL" id="MBC2777177.1"/>
    </source>
</evidence>
<dbReference type="GO" id="GO:0016491">
    <property type="term" value="F:oxidoreductase activity"/>
    <property type="evidence" value="ECO:0007669"/>
    <property type="project" value="UniProtKB-KW"/>
</dbReference>
<dbReference type="RefSeq" id="WP_185800402.1">
    <property type="nucleotide sequence ID" value="NZ_JACJVJ010000001.1"/>
</dbReference>
<dbReference type="Pfam" id="PF00881">
    <property type="entry name" value="Nitroreductase"/>
    <property type="match status" value="1"/>
</dbReference>